<feature type="region of interest" description="Disordered" evidence="1">
    <location>
        <begin position="462"/>
        <end position="486"/>
    </location>
</feature>
<feature type="compositionally biased region" description="Low complexity" evidence="1">
    <location>
        <begin position="291"/>
        <end position="315"/>
    </location>
</feature>
<reference evidence="2 3" key="1">
    <citation type="submission" date="2017-03" db="EMBL/GenBank/DDBJ databases">
        <title>Widespread Adenine N6-methylation of Active Genes in Fungi.</title>
        <authorList>
            <consortium name="DOE Joint Genome Institute"/>
            <person name="Mondo S.J."/>
            <person name="Dannebaum R.O."/>
            <person name="Kuo R.C."/>
            <person name="Louie K.B."/>
            <person name="Bewick A.J."/>
            <person name="Labutti K."/>
            <person name="Haridas S."/>
            <person name="Kuo A."/>
            <person name="Salamov A."/>
            <person name="Ahrendt S.R."/>
            <person name="Lau R."/>
            <person name="Bowen B.P."/>
            <person name="Lipzen A."/>
            <person name="Sullivan W."/>
            <person name="Andreopoulos W.B."/>
            <person name="Clum A."/>
            <person name="Lindquist E."/>
            <person name="Daum C."/>
            <person name="Northen T.R."/>
            <person name="Ramamoorthy G."/>
            <person name="Schmitz R.J."/>
            <person name="Gryganskyi A."/>
            <person name="Culley D."/>
            <person name="Magnuson J."/>
            <person name="James T.Y."/>
            <person name="O'Malley M.A."/>
            <person name="Stajich J.E."/>
            <person name="Spatafora J.W."/>
            <person name="Visel A."/>
            <person name="Grigoriev I.V."/>
        </authorList>
    </citation>
    <scope>NUCLEOTIDE SEQUENCE [LARGE SCALE GENOMIC DNA]</scope>
    <source>
        <strain evidence="2 3">NRRL Y-17943</strain>
    </source>
</reference>
<feature type="compositionally biased region" description="Low complexity" evidence="1">
    <location>
        <begin position="239"/>
        <end position="251"/>
    </location>
</feature>
<comment type="caution">
    <text evidence="2">The sequence shown here is derived from an EMBL/GenBank/DDBJ whole genome shotgun (WGS) entry which is preliminary data.</text>
</comment>
<dbReference type="OrthoDB" id="2554322at2759"/>
<feature type="compositionally biased region" description="Low complexity" evidence="1">
    <location>
        <begin position="70"/>
        <end position="81"/>
    </location>
</feature>
<sequence>MASMASSSTPSSSRPSSRSRRKTAENWDDDFEFALPSKPRPPAIKLTSQKENEPESSRPTPKSALLGRTSPDSVSSWSDSPPRSPTRLAPRHPPISPRATTSASTDLPRSSSTSEHPLLPHDVPLPPTVRRRSNSNSKTKLIKRHPSASFAPIVNPSTTSLSSLSNHHNPQLRHAPSAEVMPPPPIPSRRPSSRSQVRVSGIPFSPSQDDMKEGKKKGFWKRLSGVPNDSSGQRRRRSSSVGSPGKSSEVVPPLPPLPPSIRSSSSTSVASHNGASSPAQPPTSILRRSHSSLAGTGSTPPPSSSFSRPATPPRALSSGFHLPSPVHGSPYLTSQMPNSASSLPPSSSHPTPLRHDSDTETEVDGTTPRRKRIRPVSAAPAPRQTPASTGFPTATLRRISSMSKKHGRRLSGGFKFGTTSSTSSGESKMLETVVGSPSKPIVHRPEPSTEIDLRDIRIDSVSAPSSSFRGSSQSGMTTDKLDKLEKESRRQSWNDFVIPSKVLERQRELKQEIGAVKKFAGGLERVGKLVDLHQSLRSKITVEQLAIFNDLDSEYGQWLEMATVLIEVGATGTQDASPRARRVTLASDEAKQAGELLRQTDTFGPRKTSMPDPVTADTSFHEQLRASTGRQDLSKRQLEVLRTMLRTPVPPSTARRIPVTPQRAIDLSFPSPSDSDYLDAPSPQTASSLARPRRPTLKSRRSSKAGLAGLKDFLKSLKGVPPGQRSSRSPTKSAFSRDATPVSPLQSSFPTSQTSLSVSTTDDYVSISPPRRIPSPEKASKRPSIRSIFRTSSGNWSDLVRPPTTPTTKTGLERRSSRSSRKSQEAEEADPGVPRSSRRIPKTPTSAFGFTPPWKSPREALSNGETVRPRRKSGIMGLGNPGSPAQAQRGVVVSNPDPVFPREIDGVSRSASAPTIADMSDDLIVALTPENLPVLLDYLKQCESKLGEWKVRVETVIDLAGGNRSSL</sequence>
<dbReference type="AlphaFoldDB" id="A0A1Y1UDC5"/>
<evidence type="ECO:0000313" key="2">
    <source>
        <dbReference type="EMBL" id="ORX36041.1"/>
    </source>
</evidence>
<feature type="compositionally biased region" description="Low complexity" evidence="1">
    <location>
        <begin position="411"/>
        <end position="427"/>
    </location>
</feature>
<keyword evidence="3" id="KW-1185">Reference proteome</keyword>
<feature type="compositionally biased region" description="Basic residues" evidence="1">
    <location>
        <begin position="691"/>
        <end position="703"/>
    </location>
</feature>
<feature type="compositionally biased region" description="Low complexity" evidence="1">
    <location>
        <begin position="260"/>
        <end position="277"/>
    </location>
</feature>
<feature type="compositionally biased region" description="Low complexity" evidence="1">
    <location>
        <begin position="156"/>
        <end position="169"/>
    </location>
</feature>
<feature type="compositionally biased region" description="Low complexity" evidence="1">
    <location>
        <begin position="462"/>
        <end position="474"/>
    </location>
</feature>
<protein>
    <submittedName>
        <fullName evidence="2">Uncharacterized protein</fullName>
    </submittedName>
</protein>
<feature type="compositionally biased region" description="Polar residues" evidence="1">
    <location>
        <begin position="743"/>
        <end position="763"/>
    </location>
</feature>
<feature type="compositionally biased region" description="Polar residues" evidence="1">
    <location>
        <begin position="724"/>
        <end position="734"/>
    </location>
</feature>
<feature type="compositionally biased region" description="Low complexity" evidence="1">
    <location>
        <begin position="1"/>
        <end position="16"/>
    </location>
</feature>
<dbReference type="EMBL" id="NBSH01000009">
    <property type="protein sequence ID" value="ORX36041.1"/>
    <property type="molecule type" value="Genomic_DNA"/>
</dbReference>
<dbReference type="Proteomes" id="UP000193218">
    <property type="component" value="Unassembled WGS sequence"/>
</dbReference>
<dbReference type="RefSeq" id="XP_021870170.1">
    <property type="nucleotide sequence ID" value="XM_022018419.1"/>
</dbReference>
<evidence type="ECO:0000256" key="1">
    <source>
        <dbReference type="SAM" id="MobiDB-lite"/>
    </source>
</evidence>
<gene>
    <name evidence="2" type="ORF">BD324DRAFT_651945</name>
</gene>
<organism evidence="2 3">
    <name type="scientific">Kockovaella imperatae</name>
    <dbReference type="NCBI Taxonomy" id="4999"/>
    <lineage>
        <taxon>Eukaryota</taxon>
        <taxon>Fungi</taxon>
        <taxon>Dikarya</taxon>
        <taxon>Basidiomycota</taxon>
        <taxon>Agaricomycotina</taxon>
        <taxon>Tremellomycetes</taxon>
        <taxon>Tremellales</taxon>
        <taxon>Cuniculitremaceae</taxon>
        <taxon>Kockovaella</taxon>
    </lineage>
</organism>
<dbReference type="GeneID" id="33560228"/>
<feature type="compositionally biased region" description="Polar residues" evidence="1">
    <location>
        <begin position="98"/>
        <end position="115"/>
    </location>
</feature>
<feature type="region of interest" description="Disordered" evidence="1">
    <location>
        <begin position="585"/>
        <end position="616"/>
    </location>
</feature>
<feature type="compositionally biased region" description="Polar residues" evidence="1">
    <location>
        <begin position="385"/>
        <end position="402"/>
    </location>
</feature>
<feature type="region of interest" description="Disordered" evidence="1">
    <location>
        <begin position="646"/>
        <end position="889"/>
    </location>
</feature>
<name>A0A1Y1UDC5_9TREE</name>
<proteinExistence type="predicted"/>
<accession>A0A1Y1UDC5</accession>
<evidence type="ECO:0000313" key="3">
    <source>
        <dbReference type="Proteomes" id="UP000193218"/>
    </source>
</evidence>
<dbReference type="InParanoid" id="A0A1Y1UDC5"/>
<feature type="region of interest" description="Disordered" evidence="1">
    <location>
        <begin position="1"/>
        <end position="446"/>
    </location>
</feature>
<feature type="compositionally biased region" description="Low complexity" evidence="1">
    <location>
        <begin position="337"/>
        <end position="351"/>
    </location>
</feature>